<dbReference type="STRING" id="448.Lery_1784"/>
<sequence length="315" mass="36913">MNQWHAKAFGKLANVSVRTLHHYDQIGLLKPSLRQNNNYRLYSEKDLLKLQQIIALKFFGFELSQIKQLLAKQENVFDNLIMQAKFLQRKAETLLEANAIIKRITMACSDKKSIPWQQIMQLIEVYQMTQQLEDAWVKEIFTADELKQYAEFEAKMKADSTPEQRQVFENSWFALVEEINNNLHHAPDSETGIYLGKKWMDWVNKLYGKKYAHLRTKKFEKGFGEGKGLDEHGLTPKLISWMEKAVDAYWRQRLHQVLGQVDQLPAAAVLKYWNELMDEMYGDETERKAVIPALVLKEESLSTEAQSWLKKTFHL</sequence>
<dbReference type="SUPFAM" id="SSF46955">
    <property type="entry name" value="Putative DNA-binding domain"/>
    <property type="match status" value="1"/>
</dbReference>
<feature type="domain" description="HTH merR-type" evidence="2">
    <location>
        <begin position="11"/>
        <end position="72"/>
    </location>
</feature>
<evidence type="ECO:0000313" key="3">
    <source>
        <dbReference type="EMBL" id="KTC96578.1"/>
    </source>
</evidence>
<evidence type="ECO:0000313" key="4">
    <source>
        <dbReference type="Proteomes" id="UP000054773"/>
    </source>
</evidence>
<evidence type="ECO:0000259" key="2">
    <source>
        <dbReference type="PROSITE" id="PS50937"/>
    </source>
</evidence>
<dbReference type="Gene3D" id="1.10.1660.10">
    <property type="match status" value="1"/>
</dbReference>
<keyword evidence="4" id="KW-1185">Reference proteome</keyword>
<dbReference type="GO" id="GO:0003700">
    <property type="term" value="F:DNA-binding transcription factor activity"/>
    <property type="evidence" value="ECO:0007669"/>
    <property type="project" value="InterPro"/>
</dbReference>
<dbReference type="OrthoDB" id="9808480at2"/>
<dbReference type="GO" id="GO:0003677">
    <property type="term" value="F:DNA binding"/>
    <property type="evidence" value="ECO:0007669"/>
    <property type="project" value="UniProtKB-KW"/>
</dbReference>
<comment type="caution">
    <text evidence="3">The sequence shown here is derived from an EMBL/GenBank/DDBJ whole genome shotgun (WGS) entry which is preliminary data.</text>
</comment>
<protein>
    <submittedName>
        <fullName evidence="3">MerR family transcriptional regulator</fullName>
    </submittedName>
</protein>
<organism evidence="3 4">
    <name type="scientific">Legionella erythra</name>
    <dbReference type="NCBI Taxonomy" id="448"/>
    <lineage>
        <taxon>Bacteria</taxon>
        <taxon>Pseudomonadati</taxon>
        <taxon>Pseudomonadota</taxon>
        <taxon>Gammaproteobacteria</taxon>
        <taxon>Legionellales</taxon>
        <taxon>Legionellaceae</taxon>
        <taxon>Legionella</taxon>
    </lineage>
</organism>
<dbReference type="Pfam" id="PF13411">
    <property type="entry name" value="MerR_1"/>
    <property type="match status" value="1"/>
</dbReference>
<dbReference type="InterPro" id="IPR009061">
    <property type="entry name" value="DNA-bd_dom_put_sf"/>
</dbReference>
<dbReference type="AlphaFoldDB" id="A0A0W0TLT4"/>
<dbReference type="Proteomes" id="UP000054773">
    <property type="component" value="Unassembled WGS sequence"/>
</dbReference>
<gene>
    <name evidence="3" type="ORF">Lery_1784</name>
</gene>
<evidence type="ECO:0000256" key="1">
    <source>
        <dbReference type="ARBA" id="ARBA00023125"/>
    </source>
</evidence>
<accession>A0A0W0TLT4</accession>
<dbReference type="InterPro" id="IPR000551">
    <property type="entry name" value="MerR-type_HTH_dom"/>
</dbReference>
<dbReference type="PANTHER" id="PTHR30204">
    <property type="entry name" value="REDOX-CYCLING DRUG-SENSING TRANSCRIPTIONAL ACTIVATOR SOXR"/>
    <property type="match status" value="1"/>
</dbReference>
<name>A0A0W0TLT4_LEGER</name>
<dbReference type="RefSeq" id="WP_058526927.1">
    <property type="nucleotide sequence ID" value="NZ_CAAAHY010000012.1"/>
</dbReference>
<dbReference type="EMBL" id="LNYA01000028">
    <property type="protein sequence ID" value="KTC96578.1"/>
    <property type="molecule type" value="Genomic_DNA"/>
</dbReference>
<dbReference type="SMART" id="SM00422">
    <property type="entry name" value="HTH_MERR"/>
    <property type="match status" value="1"/>
</dbReference>
<dbReference type="CDD" id="cd01106">
    <property type="entry name" value="HTH_TipAL-Mta"/>
    <property type="match status" value="1"/>
</dbReference>
<keyword evidence="1" id="KW-0238">DNA-binding</keyword>
<dbReference type="PATRIC" id="fig|448.7.peg.1865"/>
<reference evidence="3 4" key="1">
    <citation type="submission" date="2015-11" db="EMBL/GenBank/DDBJ databases">
        <title>Genomic analysis of 38 Legionella species identifies large and diverse effector repertoires.</title>
        <authorList>
            <person name="Burstein D."/>
            <person name="Amaro F."/>
            <person name="Zusman T."/>
            <person name="Lifshitz Z."/>
            <person name="Cohen O."/>
            <person name="Gilbert J.A."/>
            <person name="Pupko T."/>
            <person name="Shuman H.A."/>
            <person name="Segal G."/>
        </authorList>
    </citation>
    <scope>NUCLEOTIDE SEQUENCE [LARGE SCALE GENOMIC DNA]</scope>
    <source>
        <strain evidence="3 4">SE-32A-C8</strain>
    </source>
</reference>
<dbReference type="InterPro" id="IPR047057">
    <property type="entry name" value="MerR_fam"/>
</dbReference>
<dbReference type="PANTHER" id="PTHR30204:SF96">
    <property type="entry name" value="CHROMOSOME-ANCHORING PROTEIN RACA"/>
    <property type="match status" value="1"/>
</dbReference>
<dbReference type="PROSITE" id="PS50937">
    <property type="entry name" value="HTH_MERR_2"/>
    <property type="match status" value="1"/>
</dbReference>
<proteinExistence type="predicted"/>